<dbReference type="InterPro" id="IPR006262">
    <property type="entry name" value="Cyt_deam_tetra"/>
</dbReference>
<dbReference type="EMBL" id="CP009761">
    <property type="protein sequence ID" value="AIZ36503.1"/>
    <property type="molecule type" value="Genomic_DNA"/>
</dbReference>
<dbReference type="Proteomes" id="UP000758611">
    <property type="component" value="Unassembled WGS sequence"/>
</dbReference>
<dbReference type="InterPro" id="IPR002125">
    <property type="entry name" value="CMP_dCMP_dom"/>
</dbReference>
<organism evidence="17 21">
    <name type="scientific">Parvimonas micra</name>
    <dbReference type="NCBI Taxonomy" id="33033"/>
    <lineage>
        <taxon>Bacteria</taxon>
        <taxon>Bacillati</taxon>
        <taxon>Bacillota</taxon>
        <taxon>Tissierellia</taxon>
        <taxon>Tissierellales</taxon>
        <taxon>Peptoniphilaceae</taxon>
        <taxon>Parvimonas</taxon>
    </lineage>
</organism>
<evidence type="ECO:0000256" key="3">
    <source>
        <dbReference type="ARBA" id="ARBA00006576"/>
    </source>
</evidence>
<reference evidence="17 21" key="1">
    <citation type="submission" date="2014-10" db="EMBL/GenBank/DDBJ databases">
        <title>Complete genome sequence of Parvimonas micra KCOM 1535 (= ChDC B708).</title>
        <authorList>
            <person name="Kook J.-K."/>
            <person name="Park S.-N."/>
            <person name="Lim Y.K."/>
            <person name="Roh H."/>
        </authorList>
    </citation>
    <scope>NUCLEOTIDE SEQUENCE [LARGE SCALE GENOMIC DNA]</scope>
    <source>
        <strain evidence="17">KCOM 1535</strain>
        <strain evidence="21">KCOM 1535 / ChDC B708</strain>
    </source>
</reference>
<feature type="binding site" evidence="14">
    <location>
        <position position="90"/>
    </location>
    <ligand>
        <name>Zn(2+)</name>
        <dbReference type="ChEBI" id="CHEBI:29105"/>
        <note>catalytic</note>
    </ligand>
</feature>
<name>A0A0B4S127_9FIRM</name>
<dbReference type="NCBIfam" id="TIGR01354">
    <property type="entry name" value="cyt_deam_tetra"/>
    <property type="match status" value="1"/>
</dbReference>
<proteinExistence type="inferred from homology"/>
<evidence type="ECO:0000256" key="6">
    <source>
        <dbReference type="ARBA" id="ARBA00022723"/>
    </source>
</evidence>
<dbReference type="Proteomes" id="UP001210690">
    <property type="component" value="Chromosome"/>
</dbReference>
<protein>
    <recommendedName>
        <fullName evidence="5 15">Cytidine deaminase</fullName>
        <ecNumber evidence="4 15">3.5.4.5</ecNumber>
    </recommendedName>
    <alternativeName>
        <fullName evidence="9 15">Cytidine aminohydrolase</fullName>
    </alternativeName>
</protein>
<dbReference type="SUPFAM" id="SSF53927">
    <property type="entry name" value="Cytidine deaminase-like"/>
    <property type="match status" value="1"/>
</dbReference>
<keyword evidence="7 15" id="KW-0378">Hydrolase</keyword>
<dbReference type="KEGG" id="pmic:NW74_03685"/>
<comment type="catalytic activity">
    <reaction evidence="11 15">
        <text>cytidine + H2O + H(+) = uridine + NH4(+)</text>
        <dbReference type="Rhea" id="RHEA:16069"/>
        <dbReference type="ChEBI" id="CHEBI:15377"/>
        <dbReference type="ChEBI" id="CHEBI:15378"/>
        <dbReference type="ChEBI" id="CHEBI:16704"/>
        <dbReference type="ChEBI" id="CHEBI:17562"/>
        <dbReference type="ChEBI" id="CHEBI:28938"/>
        <dbReference type="EC" id="3.5.4.5"/>
    </reaction>
</comment>
<dbReference type="Proteomes" id="UP001141458">
    <property type="component" value="Unassembled WGS sequence"/>
</dbReference>
<gene>
    <name evidence="18" type="primary">cdd</name>
    <name evidence="18" type="ORF">HXM94_04570</name>
    <name evidence="20" type="ORF">NM222_04350</name>
    <name evidence="19" type="ORF">NND69_00055</name>
    <name evidence="17" type="ORF">NW74_03685</name>
</gene>
<dbReference type="GO" id="GO:0042802">
    <property type="term" value="F:identical protein binding"/>
    <property type="evidence" value="ECO:0007669"/>
    <property type="project" value="UniProtKB-ARBA"/>
</dbReference>
<dbReference type="GO" id="GO:0055086">
    <property type="term" value="P:nucleobase-containing small molecule metabolic process"/>
    <property type="evidence" value="ECO:0007669"/>
    <property type="project" value="UniProtKB-ARBA"/>
</dbReference>
<evidence type="ECO:0000256" key="11">
    <source>
        <dbReference type="ARBA" id="ARBA00049558"/>
    </source>
</evidence>
<feature type="domain" description="CMP/dCMP-type deaminase" evidence="16">
    <location>
        <begin position="2"/>
        <end position="129"/>
    </location>
</feature>
<dbReference type="PANTHER" id="PTHR11644:SF2">
    <property type="entry name" value="CYTIDINE DEAMINASE"/>
    <property type="match status" value="1"/>
</dbReference>
<evidence type="ECO:0000313" key="20">
    <source>
        <dbReference type="EMBL" id="WBB30213.1"/>
    </source>
</evidence>
<evidence type="ECO:0000313" key="17">
    <source>
        <dbReference type="EMBL" id="AIZ36503.1"/>
    </source>
</evidence>
<dbReference type="EMBL" id="CP101412">
    <property type="protein sequence ID" value="WBB30213.1"/>
    <property type="molecule type" value="Genomic_DNA"/>
</dbReference>
<evidence type="ECO:0000256" key="12">
    <source>
        <dbReference type="PIRSR" id="PIRSR606262-1"/>
    </source>
</evidence>
<dbReference type="GO" id="GO:0072527">
    <property type="term" value="P:pyrimidine-containing compound metabolic process"/>
    <property type="evidence" value="ECO:0007669"/>
    <property type="project" value="UniProtKB-ARBA"/>
</dbReference>
<evidence type="ECO:0000256" key="1">
    <source>
        <dbReference type="ARBA" id="ARBA00001947"/>
    </source>
</evidence>
<dbReference type="Proteomes" id="UP000031386">
    <property type="component" value="Chromosome"/>
</dbReference>
<comment type="cofactor">
    <cofactor evidence="1 14 15">
        <name>Zn(2+)</name>
        <dbReference type="ChEBI" id="CHEBI:29105"/>
    </cofactor>
</comment>
<feature type="binding site" evidence="14">
    <location>
        <position position="54"/>
    </location>
    <ligand>
        <name>Zn(2+)</name>
        <dbReference type="ChEBI" id="CHEBI:29105"/>
        <note>catalytic</note>
    </ligand>
</feature>
<evidence type="ECO:0000256" key="8">
    <source>
        <dbReference type="ARBA" id="ARBA00022833"/>
    </source>
</evidence>
<dbReference type="GO" id="GO:0005829">
    <property type="term" value="C:cytosol"/>
    <property type="evidence" value="ECO:0007669"/>
    <property type="project" value="TreeGrafter"/>
</dbReference>
<evidence type="ECO:0000256" key="13">
    <source>
        <dbReference type="PIRSR" id="PIRSR606262-2"/>
    </source>
</evidence>
<dbReference type="InterPro" id="IPR050202">
    <property type="entry name" value="Cyt/Deoxycyt_deaminase"/>
</dbReference>
<dbReference type="Gene3D" id="3.40.140.10">
    <property type="entry name" value="Cytidine Deaminase, domain 2"/>
    <property type="match status" value="1"/>
</dbReference>
<dbReference type="FunFam" id="3.40.140.10:FF:000008">
    <property type="entry name" value="Cytidine deaminase"/>
    <property type="match status" value="1"/>
</dbReference>
<evidence type="ECO:0000313" key="19">
    <source>
        <dbReference type="EMBL" id="MCZ7406763.1"/>
    </source>
</evidence>
<feature type="binding site" evidence="13">
    <location>
        <begin position="43"/>
        <end position="49"/>
    </location>
    <ligand>
        <name>substrate</name>
    </ligand>
</feature>
<evidence type="ECO:0000259" key="16">
    <source>
        <dbReference type="PROSITE" id="PS51747"/>
    </source>
</evidence>
<evidence type="ECO:0000256" key="2">
    <source>
        <dbReference type="ARBA" id="ARBA00003949"/>
    </source>
</evidence>
<accession>A0A0B4S127</accession>
<comment type="function">
    <text evidence="2 15">This enzyme scavenges exogenous and endogenous cytidine and 2'-deoxycytidine for UMP synthesis.</text>
</comment>
<dbReference type="STRING" id="33033.NW74_03685"/>
<dbReference type="CDD" id="cd01283">
    <property type="entry name" value="cytidine_deaminase"/>
    <property type="match status" value="1"/>
</dbReference>
<dbReference type="GO" id="GO:0004126">
    <property type="term" value="F:cytidine deaminase activity"/>
    <property type="evidence" value="ECO:0007669"/>
    <property type="project" value="UniProtKB-UniRule"/>
</dbReference>
<dbReference type="EMBL" id="JABZRE010000013">
    <property type="protein sequence ID" value="MBF1307035.1"/>
    <property type="molecule type" value="Genomic_DNA"/>
</dbReference>
<evidence type="ECO:0000256" key="7">
    <source>
        <dbReference type="ARBA" id="ARBA00022801"/>
    </source>
</evidence>
<dbReference type="EC" id="3.5.4.5" evidence="4 15"/>
<dbReference type="EMBL" id="JANDZV010000001">
    <property type="protein sequence ID" value="MCZ7406763.1"/>
    <property type="molecule type" value="Genomic_DNA"/>
</dbReference>
<dbReference type="Pfam" id="PF00383">
    <property type="entry name" value="dCMP_cyt_deam_1"/>
    <property type="match status" value="1"/>
</dbReference>
<evidence type="ECO:0000256" key="15">
    <source>
        <dbReference type="RuleBase" id="RU364006"/>
    </source>
</evidence>
<evidence type="ECO:0000256" key="14">
    <source>
        <dbReference type="PIRSR" id="PIRSR606262-3"/>
    </source>
</evidence>
<keyword evidence="6 14" id="KW-0479">Metal-binding</keyword>
<dbReference type="RefSeq" id="WP_041953875.1">
    <property type="nucleotide sequence ID" value="NZ_BHYQ01000003.1"/>
</dbReference>
<evidence type="ECO:0000313" key="21">
    <source>
        <dbReference type="Proteomes" id="UP000031386"/>
    </source>
</evidence>
<dbReference type="AlphaFoldDB" id="A0A0B4S127"/>
<evidence type="ECO:0000313" key="18">
    <source>
        <dbReference type="EMBL" id="MBF1307035.1"/>
    </source>
</evidence>
<feature type="binding site" evidence="14">
    <location>
        <position position="87"/>
    </location>
    <ligand>
        <name>Zn(2+)</name>
        <dbReference type="ChEBI" id="CHEBI:29105"/>
        <note>catalytic</note>
    </ligand>
</feature>
<dbReference type="GO" id="GO:0008270">
    <property type="term" value="F:zinc ion binding"/>
    <property type="evidence" value="ECO:0007669"/>
    <property type="project" value="UniProtKB-UniRule"/>
</dbReference>
<evidence type="ECO:0000256" key="5">
    <source>
        <dbReference type="ARBA" id="ARBA00018266"/>
    </source>
</evidence>
<sequence>MNIYKKMIKCALESQKKAYTPYSNFNVGASVLTDSGKIYGGCNIENASYTPTVCAERVAIFKAIYDGEKKITKIAVVGKENSLTYPCGVCRQVMREFCTDDCEIIIIRNEQEYKIIKFSEILPYSFGPKDL</sequence>
<keyword evidence="21" id="KW-1185">Reference proteome</keyword>
<dbReference type="PROSITE" id="PS51747">
    <property type="entry name" value="CYT_DCMP_DEAMINASES_2"/>
    <property type="match status" value="1"/>
</dbReference>
<comment type="similarity">
    <text evidence="3 15">Belongs to the cytidine and deoxycytidylate deaminase family.</text>
</comment>
<dbReference type="PROSITE" id="PS00903">
    <property type="entry name" value="CYT_DCMP_DEAMINASES_1"/>
    <property type="match status" value="1"/>
</dbReference>
<dbReference type="NCBIfam" id="NF004064">
    <property type="entry name" value="PRK05578.1"/>
    <property type="match status" value="1"/>
</dbReference>
<reference evidence="18" key="2">
    <citation type="submission" date="2020-04" db="EMBL/GenBank/DDBJ databases">
        <title>Deep metagenomics examines the oral microbiome during advanced dental caries in children, revealing novel taxa and co-occurrences with host molecules.</title>
        <authorList>
            <person name="Baker J.L."/>
            <person name="Morton J.T."/>
            <person name="Dinis M."/>
            <person name="Alvarez R."/>
            <person name="Tran N.C."/>
            <person name="Knight R."/>
            <person name="Edlund A."/>
        </authorList>
    </citation>
    <scope>NUCLEOTIDE SEQUENCE</scope>
    <source>
        <strain evidence="18">JCVI_23_bin.11</strain>
    </source>
</reference>
<dbReference type="InterPro" id="IPR016192">
    <property type="entry name" value="APOBEC/CMP_deaminase_Zn-bd"/>
</dbReference>
<comment type="catalytic activity">
    <reaction evidence="10 15">
        <text>2'-deoxycytidine + H2O + H(+) = 2'-deoxyuridine + NH4(+)</text>
        <dbReference type="Rhea" id="RHEA:13433"/>
        <dbReference type="ChEBI" id="CHEBI:15377"/>
        <dbReference type="ChEBI" id="CHEBI:15378"/>
        <dbReference type="ChEBI" id="CHEBI:15698"/>
        <dbReference type="ChEBI" id="CHEBI:16450"/>
        <dbReference type="ChEBI" id="CHEBI:28938"/>
        <dbReference type="EC" id="3.5.4.5"/>
    </reaction>
</comment>
<keyword evidence="8 14" id="KW-0862">Zinc</keyword>
<dbReference type="InterPro" id="IPR016193">
    <property type="entry name" value="Cytidine_deaminase-like"/>
</dbReference>
<feature type="active site" description="Proton donor" evidence="12">
    <location>
        <position position="56"/>
    </location>
</feature>
<evidence type="ECO:0000256" key="10">
    <source>
        <dbReference type="ARBA" id="ARBA00049252"/>
    </source>
</evidence>
<dbReference type="OrthoDB" id="9795347at2"/>
<dbReference type="PANTHER" id="PTHR11644">
    <property type="entry name" value="CYTIDINE DEAMINASE"/>
    <property type="match status" value="1"/>
</dbReference>
<evidence type="ECO:0000256" key="9">
    <source>
        <dbReference type="ARBA" id="ARBA00032005"/>
    </source>
</evidence>
<reference evidence="19" key="3">
    <citation type="submission" date="2022-07" db="EMBL/GenBank/DDBJ databases">
        <title>Parvimonas micra travels from the subgingival sulcus of the human oral cavity to the colorectal adenocarcinoma.</title>
        <authorList>
            <person name="Conde-Perez K."/>
            <person name="Buetas E."/>
            <person name="Aja-Macaya P."/>
            <person name="Martin-De Arribas E."/>
            <person name="Iglesias-Corras I."/>
            <person name="Trigo-Tasende N."/>
            <person name="Nasser-Ali M."/>
            <person name="Estevez L.S."/>
            <person name="Rumbo-Feal S."/>
            <person name="Otero-Alen B."/>
            <person name="Noguera J.F."/>
            <person name="Concha A."/>
            <person name="Pardinas-Lopez S."/>
            <person name="Carda-Dieguez M."/>
            <person name="Gomez-Randulfe I."/>
            <person name="Martinez-Lago N."/>
            <person name="Ladra S."/>
            <person name="Aparicio L.A."/>
            <person name="Bou G."/>
            <person name="Mira A."/>
            <person name="Vallejo J.A."/>
            <person name="Poza M."/>
        </authorList>
    </citation>
    <scope>NUCLEOTIDE SEQUENCE</scope>
    <source>
        <strain evidence="20">PM102KC-G-1</strain>
        <strain evidence="19">PM79KC-AC-4</strain>
    </source>
</reference>
<evidence type="ECO:0000256" key="4">
    <source>
        <dbReference type="ARBA" id="ARBA00012783"/>
    </source>
</evidence>